<organism evidence="2 3">
    <name type="scientific">Paraburkholderia piptadeniae</name>
    <dbReference type="NCBI Taxonomy" id="1701573"/>
    <lineage>
        <taxon>Bacteria</taxon>
        <taxon>Pseudomonadati</taxon>
        <taxon>Pseudomonadota</taxon>
        <taxon>Betaproteobacteria</taxon>
        <taxon>Burkholderiales</taxon>
        <taxon>Burkholderiaceae</taxon>
        <taxon>Paraburkholderia</taxon>
    </lineage>
</organism>
<name>A0A1N7RMF4_9BURK</name>
<keyword evidence="3" id="KW-1185">Reference proteome</keyword>
<accession>A0A1N7RMF4</accession>
<evidence type="ECO:0000256" key="1">
    <source>
        <dbReference type="SAM" id="Phobius"/>
    </source>
</evidence>
<sequence>MSCGLMSCDAVWVLAVVAGYFSVPLASAIAFVFFALARASAMRLAARTLPLCGAAPTFLCRRKEK</sequence>
<evidence type="ECO:0000313" key="2">
    <source>
        <dbReference type="EMBL" id="SIT36304.1"/>
    </source>
</evidence>
<dbReference type="EMBL" id="CYGY02000009">
    <property type="protein sequence ID" value="SIT36304.1"/>
    <property type="molecule type" value="Genomic_DNA"/>
</dbReference>
<dbReference type="Proteomes" id="UP000195569">
    <property type="component" value="Unassembled WGS sequence"/>
</dbReference>
<evidence type="ECO:0000313" key="3">
    <source>
        <dbReference type="Proteomes" id="UP000195569"/>
    </source>
</evidence>
<dbReference type="AlphaFoldDB" id="A0A1N7RMF4"/>
<keyword evidence="1" id="KW-0472">Membrane</keyword>
<gene>
    <name evidence="2" type="ORF">BN2476_90001</name>
</gene>
<feature type="transmembrane region" description="Helical" evidence="1">
    <location>
        <begin position="12"/>
        <end position="37"/>
    </location>
</feature>
<proteinExistence type="predicted"/>
<reference evidence="2" key="1">
    <citation type="submission" date="2016-12" db="EMBL/GenBank/DDBJ databases">
        <authorList>
            <person name="Moulin L."/>
        </authorList>
    </citation>
    <scope>NUCLEOTIDE SEQUENCE [LARGE SCALE GENOMIC DNA]</scope>
    <source>
        <strain evidence="2">STM 7183</strain>
    </source>
</reference>
<comment type="caution">
    <text evidence="2">The sequence shown here is derived from an EMBL/GenBank/DDBJ whole genome shotgun (WGS) entry which is preliminary data.</text>
</comment>
<protein>
    <submittedName>
        <fullName evidence="2">Uncharacterized protein</fullName>
    </submittedName>
</protein>
<keyword evidence="1" id="KW-0812">Transmembrane</keyword>
<keyword evidence="1" id="KW-1133">Transmembrane helix</keyword>